<comment type="cofactor">
    <cofactor evidence="1">
        <name>Zn(2+)</name>
        <dbReference type="ChEBI" id="CHEBI:29105"/>
    </cofactor>
</comment>
<evidence type="ECO:0000256" key="2">
    <source>
        <dbReference type="ARBA" id="ARBA00012499"/>
    </source>
</evidence>
<feature type="compositionally biased region" description="Polar residues" evidence="7">
    <location>
        <begin position="67"/>
        <end position="76"/>
    </location>
</feature>
<dbReference type="GO" id="GO:0030091">
    <property type="term" value="P:protein repair"/>
    <property type="evidence" value="ECO:0007669"/>
    <property type="project" value="InterPro"/>
</dbReference>
<evidence type="ECO:0000256" key="4">
    <source>
        <dbReference type="ARBA" id="ARBA00022833"/>
    </source>
</evidence>
<evidence type="ECO:0000256" key="8">
    <source>
        <dbReference type="SAM" id="SignalP"/>
    </source>
</evidence>
<sequence length="243" mass="26014" precursor="true">MRHLLCLSAAVVLAPVIFLSAGCQNATTATAAVVDDSGAGSEGGSDTKADSAVGESDTVEASKSRSSRPYLQTDTGKTLEKQSKPPIIIGPYNPLSQEEAYVILQKGTERPGDGGYTMTKDPGIYLCRQCNARLYKADHKFVSHCGWPSFDDEIKGAVARHPDADGRRVEIVCANCDGHLGHVFSGERLTEKNTRHCVNSISMRFFPEGKELPPVIQAEVKAKGTKEPKPAETEPNAADAPKS</sequence>
<evidence type="ECO:0000259" key="9">
    <source>
        <dbReference type="PROSITE" id="PS51790"/>
    </source>
</evidence>
<dbReference type="InterPro" id="IPR011057">
    <property type="entry name" value="Mss4-like_sf"/>
</dbReference>
<dbReference type="GO" id="GO:0006979">
    <property type="term" value="P:response to oxidative stress"/>
    <property type="evidence" value="ECO:0007669"/>
    <property type="project" value="InterPro"/>
</dbReference>
<feature type="signal peptide" evidence="8">
    <location>
        <begin position="1"/>
        <end position="31"/>
    </location>
</feature>
<keyword evidence="8" id="KW-0732">Signal</keyword>
<evidence type="ECO:0000313" key="10">
    <source>
        <dbReference type="EMBL" id="QDT04320.1"/>
    </source>
</evidence>
<dbReference type="PROSITE" id="PS51790">
    <property type="entry name" value="MSRB"/>
    <property type="match status" value="1"/>
</dbReference>
<comment type="catalytic activity">
    <reaction evidence="6">
        <text>L-methionyl-[protein] + [thioredoxin]-disulfide + H2O = L-methionyl-(R)-S-oxide-[protein] + [thioredoxin]-dithiol</text>
        <dbReference type="Rhea" id="RHEA:24164"/>
        <dbReference type="Rhea" id="RHEA-COMP:10698"/>
        <dbReference type="Rhea" id="RHEA-COMP:10700"/>
        <dbReference type="Rhea" id="RHEA-COMP:12313"/>
        <dbReference type="Rhea" id="RHEA-COMP:12314"/>
        <dbReference type="ChEBI" id="CHEBI:15377"/>
        <dbReference type="ChEBI" id="CHEBI:16044"/>
        <dbReference type="ChEBI" id="CHEBI:29950"/>
        <dbReference type="ChEBI" id="CHEBI:45764"/>
        <dbReference type="ChEBI" id="CHEBI:50058"/>
        <dbReference type="EC" id="1.8.4.12"/>
    </reaction>
</comment>
<dbReference type="PANTHER" id="PTHR46081:SF8">
    <property type="entry name" value="PEPTIDE METHIONINE SULFOXIDE REDUCTASE 2"/>
    <property type="match status" value="1"/>
</dbReference>
<keyword evidence="11" id="KW-1185">Reference proteome</keyword>
<accession>A0A517NB16</accession>
<evidence type="ECO:0000313" key="11">
    <source>
        <dbReference type="Proteomes" id="UP000318538"/>
    </source>
</evidence>
<dbReference type="PROSITE" id="PS51257">
    <property type="entry name" value="PROKAR_LIPOPROTEIN"/>
    <property type="match status" value="1"/>
</dbReference>
<dbReference type="RefSeq" id="WP_145169892.1">
    <property type="nucleotide sequence ID" value="NZ_CP036525.1"/>
</dbReference>
<evidence type="ECO:0000256" key="1">
    <source>
        <dbReference type="ARBA" id="ARBA00001947"/>
    </source>
</evidence>
<dbReference type="OrthoDB" id="4174719at2"/>
<protein>
    <recommendedName>
        <fullName evidence="2">peptide-methionine (R)-S-oxide reductase</fullName>
        <ecNumber evidence="2">1.8.4.12</ecNumber>
    </recommendedName>
</protein>
<dbReference type="PANTHER" id="PTHR46081">
    <property type="entry name" value="PEPTIDE METHIONINE SULFOXIDE REDUCTASE 2"/>
    <property type="match status" value="1"/>
</dbReference>
<keyword evidence="5 10" id="KW-0560">Oxidoreductase</keyword>
<dbReference type="InterPro" id="IPR028427">
    <property type="entry name" value="Met_Sox_Rdtase_MsrB"/>
</dbReference>
<dbReference type="NCBIfam" id="NF004036">
    <property type="entry name" value="PRK05508.1"/>
    <property type="match status" value="1"/>
</dbReference>
<dbReference type="EC" id="1.8.4.12" evidence="2"/>
<dbReference type="Pfam" id="PF01641">
    <property type="entry name" value="SelR"/>
    <property type="match status" value="1"/>
</dbReference>
<organism evidence="10 11">
    <name type="scientific">Rubripirellula lacrimiformis</name>
    <dbReference type="NCBI Taxonomy" id="1930273"/>
    <lineage>
        <taxon>Bacteria</taxon>
        <taxon>Pseudomonadati</taxon>
        <taxon>Planctomycetota</taxon>
        <taxon>Planctomycetia</taxon>
        <taxon>Pirellulales</taxon>
        <taxon>Pirellulaceae</taxon>
        <taxon>Rubripirellula</taxon>
    </lineage>
</organism>
<feature type="domain" description="MsrB" evidence="9">
    <location>
        <begin position="88"/>
        <end position="208"/>
    </location>
</feature>
<dbReference type="Gene3D" id="2.170.150.20">
    <property type="entry name" value="Peptide methionine sulfoxide reductase"/>
    <property type="match status" value="1"/>
</dbReference>
<dbReference type="InterPro" id="IPR002579">
    <property type="entry name" value="Met_Sox_Rdtase_MsrB_dom"/>
</dbReference>
<feature type="chain" id="PRO_5022160954" description="peptide-methionine (R)-S-oxide reductase" evidence="8">
    <location>
        <begin position="32"/>
        <end position="243"/>
    </location>
</feature>
<feature type="region of interest" description="Disordered" evidence="7">
    <location>
        <begin position="36"/>
        <end position="90"/>
    </location>
</feature>
<evidence type="ECO:0000256" key="5">
    <source>
        <dbReference type="ARBA" id="ARBA00023002"/>
    </source>
</evidence>
<dbReference type="AlphaFoldDB" id="A0A517NB16"/>
<evidence type="ECO:0000256" key="6">
    <source>
        <dbReference type="ARBA" id="ARBA00048488"/>
    </source>
</evidence>
<dbReference type="KEGG" id="rlc:K227x_27100"/>
<dbReference type="GO" id="GO:0046872">
    <property type="term" value="F:metal ion binding"/>
    <property type="evidence" value="ECO:0007669"/>
    <property type="project" value="UniProtKB-KW"/>
</dbReference>
<dbReference type="EMBL" id="CP036525">
    <property type="protein sequence ID" value="QDT04320.1"/>
    <property type="molecule type" value="Genomic_DNA"/>
</dbReference>
<name>A0A517NB16_9BACT</name>
<evidence type="ECO:0000256" key="7">
    <source>
        <dbReference type="SAM" id="MobiDB-lite"/>
    </source>
</evidence>
<reference evidence="10 11" key="1">
    <citation type="submission" date="2019-02" db="EMBL/GenBank/DDBJ databases">
        <title>Deep-cultivation of Planctomycetes and their phenomic and genomic characterization uncovers novel biology.</title>
        <authorList>
            <person name="Wiegand S."/>
            <person name="Jogler M."/>
            <person name="Boedeker C."/>
            <person name="Pinto D."/>
            <person name="Vollmers J."/>
            <person name="Rivas-Marin E."/>
            <person name="Kohn T."/>
            <person name="Peeters S.H."/>
            <person name="Heuer A."/>
            <person name="Rast P."/>
            <person name="Oberbeckmann S."/>
            <person name="Bunk B."/>
            <person name="Jeske O."/>
            <person name="Meyerdierks A."/>
            <person name="Storesund J.E."/>
            <person name="Kallscheuer N."/>
            <person name="Luecker S."/>
            <person name="Lage O.M."/>
            <person name="Pohl T."/>
            <person name="Merkel B.J."/>
            <person name="Hornburger P."/>
            <person name="Mueller R.-W."/>
            <person name="Bruemmer F."/>
            <person name="Labrenz M."/>
            <person name="Spormann A.M."/>
            <person name="Op den Camp H."/>
            <person name="Overmann J."/>
            <person name="Amann R."/>
            <person name="Jetten M.S.M."/>
            <person name="Mascher T."/>
            <person name="Medema M.H."/>
            <person name="Devos D.P."/>
            <person name="Kaster A.-K."/>
            <person name="Ovreas L."/>
            <person name="Rohde M."/>
            <person name="Galperin M.Y."/>
            <person name="Jogler C."/>
        </authorList>
    </citation>
    <scope>NUCLEOTIDE SEQUENCE [LARGE SCALE GENOMIC DNA]</scope>
    <source>
        <strain evidence="10 11">K22_7</strain>
    </source>
</reference>
<dbReference type="SUPFAM" id="SSF51316">
    <property type="entry name" value="Mss4-like"/>
    <property type="match status" value="1"/>
</dbReference>
<dbReference type="Proteomes" id="UP000318538">
    <property type="component" value="Chromosome"/>
</dbReference>
<dbReference type="GO" id="GO:0033743">
    <property type="term" value="F:peptide-methionine (R)-S-oxide reductase activity"/>
    <property type="evidence" value="ECO:0007669"/>
    <property type="project" value="UniProtKB-EC"/>
</dbReference>
<gene>
    <name evidence="10" type="primary">msrB_2</name>
    <name evidence="10" type="ORF">K227x_27100</name>
</gene>
<keyword evidence="3" id="KW-0479">Metal-binding</keyword>
<evidence type="ECO:0000256" key="3">
    <source>
        <dbReference type="ARBA" id="ARBA00022723"/>
    </source>
</evidence>
<keyword evidence="4" id="KW-0862">Zinc</keyword>
<feature type="compositionally biased region" description="Basic and acidic residues" evidence="7">
    <location>
        <begin position="220"/>
        <end position="232"/>
    </location>
</feature>
<proteinExistence type="predicted"/>
<feature type="region of interest" description="Disordered" evidence="7">
    <location>
        <begin position="219"/>
        <end position="243"/>
    </location>
</feature>